<organism evidence="7 8">
    <name type="scientific">Elysia marginata</name>
    <dbReference type="NCBI Taxonomy" id="1093978"/>
    <lineage>
        <taxon>Eukaryota</taxon>
        <taxon>Metazoa</taxon>
        <taxon>Spiralia</taxon>
        <taxon>Lophotrochozoa</taxon>
        <taxon>Mollusca</taxon>
        <taxon>Gastropoda</taxon>
        <taxon>Heterobranchia</taxon>
        <taxon>Euthyneura</taxon>
        <taxon>Panpulmonata</taxon>
        <taxon>Sacoglossa</taxon>
        <taxon>Placobranchoidea</taxon>
        <taxon>Plakobranchidae</taxon>
        <taxon>Elysia</taxon>
    </lineage>
</organism>
<comment type="caution">
    <text evidence="7">The sequence shown here is derived from an EMBL/GenBank/DDBJ whole genome shotgun (WGS) entry which is preliminary data.</text>
</comment>
<evidence type="ECO:0000256" key="3">
    <source>
        <dbReference type="ARBA" id="ARBA00022490"/>
    </source>
</evidence>
<evidence type="ECO:0000256" key="2">
    <source>
        <dbReference type="ARBA" id="ARBA00009049"/>
    </source>
</evidence>
<keyword evidence="4" id="KW-0344">Guanine-nucleotide releasing factor</keyword>
<proteinExistence type="inferred from homology"/>
<evidence type="ECO:0000256" key="6">
    <source>
        <dbReference type="SAM" id="MobiDB-lite"/>
    </source>
</evidence>
<keyword evidence="5" id="KW-0143">Chaperone</keyword>
<evidence type="ECO:0000256" key="1">
    <source>
        <dbReference type="ARBA" id="ARBA00004544"/>
    </source>
</evidence>
<dbReference type="EMBL" id="BMAT01005716">
    <property type="protein sequence ID" value="GFR98748.1"/>
    <property type="molecule type" value="Genomic_DNA"/>
</dbReference>
<reference evidence="7 8" key="1">
    <citation type="journal article" date="2021" name="Elife">
        <title>Chloroplast acquisition without the gene transfer in kleptoplastic sea slugs, Plakobranchus ocellatus.</title>
        <authorList>
            <person name="Maeda T."/>
            <person name="Takahashi S."/>
            <person name="Yoshida T."/>
            <person name="Shimamura S."/>
            <person name="Takaki Y."/>
            <person name="Nagai Y."/>
            <person name="Toyoda A."/>
            <person name="Suzuki Y."/>
            <person name="Arimoto A."/>
            <person name="Ishii H."/>
            <person name="Satoh N."/>
            <person name="Nishiyama T."/>
            <person name="Hasebe M."/>
            <person name="Maruyama T."/>
            <person name="Minagawa J."/>
            <person name="Obokata J."/>
            <person name="Shigenobu S."/>
        </authorList>
    </citation>
    <scope>NUCLEOTIDE SEQUENCE [LARGE SCALE GENOMIC DNA]</scope>
</reference>
<dbReference type="GO" id="GO:0005085">
    <property type="term" value="F:guanyl-nucleotide exchange factor activity"/>
    <property type="evidence" value="ECO:0007669"/>
    <property type="project" value="UniProtKB-KW"/>
</dbReference>
<dbReference type="InterPro" id="IPR008376">
    <property type="entry name" value="Chaperone_Ric-8_A/B"/>
</dbReference>
<dbReference type="PRINTS" id="PR01802">
    <property type="entry name" value="SYNEMBRYN"/>
</dbReference>
<comment type="subcellular location">
    <subcellularLocation>
        <location evidence="1">Cytoplasm</location>
        <location evidence="1">Cell cortex</location>
    </subcellularLocation>
</comment>
<feature type="compositionally biased region" description="Basic and acidic residues" evidence="6">
    <location>
        <begin position="117"/>
        <end position="139"/>
    </location>
</feature>
<dbReference type="Proteomes" id="UP000762676">
    <property type="component" value="Unassembled WGS sequence"/>
</dbReference>
<name>A0AAV4HNV8_9GAST</name>
<evidence type="ECO:0000313" key="8">
    <source>
        <dbReference type="Proteomes" id="UP000762676"/>
    </source>
</evidence>
<dbReference type="Pfam" id="PF10165">
    <property type="entry name" value="Ric8"/>
    <property type="match status" value="1"/>
</dbReference>
<feature type="region of interest" description="Disordered" evidence="6">
    <location>
        <begin position="26"/>
        <end position="72"/>
    </location>
</feature>
<evidence type="ECO:0000256" key="5">
    <source>
        <dbReference type="ARBA" id="ARBA00023186"/>
    </source>
</evidence>
<comment type="similarity">
    <text evidence="2">Belongs to the synembryn family.</text>
</comment>
<dbReference type="AlphaFoldDB" id="A0AAV4HNV8"/>
<feature type="compositionally biased region" description="Basic and acidic residues" evidence="6">
    <location>
        <begin position="58"/>
        <end position="72"/>
    </location>
</feature>
<keyword evidence="8" id="KW-1185">Reference proteome</keyword>
<gene>
    <name evidence="7" type="ORF">ElyMa_002776600</name>
</gene>
<dbReference type="InterPro" id="IPR019318">
    <property type="entry name" value="Gua_nucleotide_exch_fac_Ric8"/>
</dbReference>
<dbReference type="GO" id="GO:0005938">
    <property type="term" value="C:cell cortex"/>
    <property type="evidence" value="ECO:0007669"/>
    <property type="project" value="UniProtKB-SubCell"/>
</dbReference>
<feature type="region of interest" description="Disordered" evidence="6">
    <location>
        <begin position="117"/>
        <end position="171"/>
    </location>
</feature>
<dbReference type="GO" id="GO:0001965">
    <property type="term" value="F:G-protein alpha-subunit binding"/>
    <property type="evidence" value="ECO:0007669"/>
    <property type="project" value="TreeGrafter"/>
</dbReference>
<dbReference type="PANTHER" id="PTHR12425">
    <property type="entry name" value="SYNEMBRYN"/>
    <property type="match status" value="1"/>
</dbReference>
<evidence type="ECO:0000313" key="7">
    <source>
        <dbReference type="EMBL" id="GFR98748.1"/>
    </source>
</evidence>
<keyword evidence="3" id="KW-0963">Cytoplasm</keyword>
<accession>A0AAV4HNV8</accession>
<protein>
    <submittedName>
        <fullName evidence="7">Synembryn-A</fullName>
    </submittedName>
</protein>
<sequence length="204" mass="22177">MVKYTGYGNCAGLLAQFGLLKLGDSGQRKGDYSSNSEDSDTEEYLDLKHEINPVTGRWEPEKRDPMAGMTDEQKEYEAEKLIDAIDKLQRQGIIQPCRVGEDGKPVPVEHVLELVEGKGKTETKTPPEDGARGGGDSEHPVACGYQMASYRDGETDTLAGEDKARQKPAPPPSCFVVYLWSVSTRGFSLFSRASNMGVEPGSGG</sequence>
<dbReference type="PANTHER" id="PTHR12425:SF5">
    <property type="entry name" value="SYNEMBRYN"/>
    <property type="match status" value="1"/>
</dbReference>
<dbReference type="GO" id="GO:0007186">
    <property type="term" value="P:G protein-coupled receptor signaling pathway"/>
    <property type="evidence" value="ECO:0007669"/>
    <property type="project" value="TreeGrafter"/>
</dbReference>
<evidence type="ECO:0000256" key="4">
    <source>
        <dbReference type="ARBA" id="ARBA00022658"/>
    </source>
</evidence>